<keyword evidence="4 5" id="KW-0687">Ribonucleoprotein</keyword>
<evidence type="ECO:0000256" key="4">
    <source>
        <dbReference type="ARBA" id="ARBA00023274"/>
    </source>
</evidence>
<dbReference type="NCBIfam" id="TIGR00731">
    <property type="entry name" value="bL25_bact_ctc"/>
    <property type="match status" value="1"/>
</dbReference>
<dbReference type="PANTHER" id="PTHR33284:SF1">
    <property type="entry name" value="RIBOSOMAL PROTEIN L25_GLN-TRNA SYNTHETASE, ANTI-CODON-BINDING DOMAIN-CONTAINING PROTEIN"/>
    <property type="match status" value="1"/>
</dbReference>
<keyword evidence="1 5" id="KW-0699">rRNA-binding</keyword>
<evidence type="ECO:0000256" key="1">
    <source>
        <dbReference type="ARBA" id="ARBA00022730"/>
    </source>
</evidence>
<dbReference type="InterPro" id="IPR037121">
    <property type="entry name" value="Ribosomal_bL25_C"/>
</dbReference>
<dbReference type="GO" id="GO:0003735">
    <property type="term" value="F:structural constituent of ribosome"/>
    <property type="evidence" value="ECO:0007669"/>
    <property type="project" value="InterPro"/>
</dbReference>
<keyword evidence="3 5" id="KW-0689">Ribosomal protein</keyword>
<dbReference type="GO" id="GO:0022625">
    <property type="term" value="C:cytosolic large ribosomal subunit"/>
    <property type="evidence" value="ECO:0007669"/>
    <property type="project" value="TreeGrafter"/>
</dbReference>
<dbReference type="Proteomes" id="UP001139534">
    <property type="component" value="Unassembled WGS sequence"/>
</dbReference>
<reference evidence="8" key="1">
    <citation type="submission" date="2022-04" db="EMBL/GenBank/DDBJ databases">
        <authorList>
            <person name="Seo M.-J."/>
        </authorList>
    </citation>
    <scope>NUCLEOTIDE SEQUENCE</scope>
    <source>
        <strain evidence="8">MBLB2552</strain>
    </source>
</reference>
<evidence type="ECO:0000256" key="3">
    <source>
        <dbReference type="ARBA" id="ARBA00022980"/>
    </source>
</evidence>
<comment type="subunit">
    <text evidence="5">Part of the 50S ribosomal subunit; part of the 5S rRNA/L5/L18/L25 subcomplex. Contacts the 5S rRNA. Binds to the 5S rRNA independently of L5 and L18.</text>
</comment>
<dbReference type="InterPro" id="IPR001021">
    <property type="entry name" value="Ribosomal_bL25_long"/>
</dbReference>
<dbReference type="InterPro" id="IPR011035">
    <property type="entry name" value="Ribosomal_bL25/Gln-tRNA_synth"/>
</dbReference>
<accession>A0A9X2BR47</accession>
<dbReference type="RefSeq" id="WP_248552613.1">
    <property type="nucleotide sequence ID" value="NZ_JALPRK010000014.1"/>
</dbReference>
<dbReference type="PANTHER" id="PTHR33284">
    <property type="entry name" value="RIBOSOMAL PROTEIN L25/GLN-TRNA SYNTHETASE, ANTI-CODON-BINDING DOMAIN-CONTAINING PROTEIN"/>
    <property type="match status" value="1"/>
</dbReference>
<keyword evidence="9" id="KW-1185">Reference proteome</keyword>
<dbReference type="Gene3D" id="2.40.240.10">
    <property type="entry name" value="Ribosomal Protein L25, Chain P"/>
    <property type="match status" value="1"/>
</dbReference>
<comment type="caution">
    <text evidence="8">The sequence shown here is derived from an EMBL/GenBank/DDBJ whole genome shotgun (WGS) entry which is preliminary data.</text>
</comment>
<dbReference type="HAMAP" id="MF_01334">
    <property type="entry name" value="Ribosomal_bL25_CTC"/>
    <property type="match status" value="1"/>
</dbReference>
<dbReference type="InterPro" id="IPR020930">
    <property type="entry name" value="Ribosomal_uL5_bac-type"/>
</dbReference>
<dbReference type="GO" id="GO:0008097">
    <property type="term" value="F:5S rRNA binding"/>
    <property type="evidence" value="ECO:0007669"/>
    <property type="project" value="InterPro"/>
</dbReference>
<name>A0A9X2BR47_9BACL</name>
<evidence type="ECO:0000313" key="9">
    <source>
        <dbReference type="Proteomes" id="UP001139534"/>
    </source>
</evidence>
<dbReference type="Gene3D" id="2.170.120.20">
    <property type="entry name" value="Ribosomal protein L25, beta domain"/>
    <property type="match status" value="1"/>
</dbReference>
<proteinExistence type="inferred from homology"/>
<dbReference type="Pfam" id="PF14693">
    <property type="entry name" value="Ribosomal_TL5_C"/>
    <property type="match status" value="1"/>
</dbReference>
<dbReference type="SUPFAM" id="SSF50715">
    <property type="entry name" value="Ribosomal protein L25-like"/>
    <property type="match status" value="1"/>
</dbReference>
<feature type="domain" description="Large ribosomal subunit protein bL25 L25" evidence="6">
    <location>
        <begin position="10"/>
        <end position="94"/>
    </location>
</feature>
<evidence type="ECO:0000256" key="5">
    <source>
        <dbReference type="HAMAP-Rule" id="MF_01334"/>
    </source>
</evidence>
<evidence type="ECO:0000259" key="7">
    <source>
        <dbReference type="Pfam" id="PF14693"/>
    </source>
</evidence>
<dbReference type="EMBL" id="JALPRK010000014">
    <property type="protein sequence ID" value="MCK8488537.1"/>
    <property type="molecule type" value="Genomic_DNA"/>
</dbReference>
<comment type="function">
    <text evidence="5">This is one of the proteins that binds to the 5S RNA in the ribosome where it forms part of the central protuberance.</text>
</comment>
<comment type="similarity">
    <text evidence="5">Belongs to the bacterial ribosomal protein bL25 family. CTC subfamily.</text>
</comment>
<keyword evidence="2 5" id="KW-0694">RNA-binding</keyword>
<dbReference type="GO" id="GO:0006412">
    <property type="term" value="P:translation"/>
    <property type="evidence" value="ECO:0007669"/>
    <property type="project" value="UniProtKB-UniRule"/>
</dbReference>
<evidence type="ECO:0000313" key="8">
    <source>
        <dbReference type="EMBL" id="MCK8488537.1"/>
    </source>
</evidence>
<gene>
    <name evidence="5" type="primary">rplY</name>
    <name evidence="5" type="synonym">ctc</name>
    <name evidence="8" type="ORF">M0651_15285</name>
</gene>
<dbReference type="InterPro" id="IPR020057">
    <property type="entry name" value="Ribosomal_bL25_b-dom"/>
</dbReference>
<sequence>MSTNHHTFQLNATPRTEFHRSTLRQLRQHGRVPAVVYGAESGNLAVHVDVKELVKVVRTGRSEFFDLKLEGGQTIPALIKEVQQQQGKILHVDFQQVSKNKPIRVKIPLHYTGTAAGTQVGGVLQIQATELEVEGLPDVLPASLDIDITSLDAGDKLMAGDVKMPAGVTMHAQPEELLASIVLPRVADTDLAQDAAADGEPAGTVGSDGAAAE</sequence>
<dbReference type="InterPro" id="IPR029751">
    <property type="entry name" value="Ribosomal_L25_dom"/>
</dbReference>
<dbReference type="CDD" id="cd00495">
    <property type="entry name" value="Ribosomal_L25_TL5_CTC"/>
    <property type="match status" value="1"/>
</dbReference>
<dbReference type="AlphaFoldDB" id="A0A9X2BR47"/>
<dbReference type="Pfam" id="PF01386">
    <property type="entry name" value="Ribosomal_L25p"/>
    <property type="match status" value="1"/>
</dbReference>
<evidence type="ECO:0000256" key="2">
    <source>
        <dbReference type="ARBA" id="ARBA00022884"/>
    </source>
</evidence>
<dbReference type="InterPro" id="IPR020056">
    <property type="entry name" value="Rbsml_bL25/Gln-tRNA_synth_N"/>
</dbReference>
<evidence type="ECO:0000259" key="6">
    <source>
        <dbReference type="Pfam" id="PF01386"/>
    </source>
</evidence>
<organism evidence="8 9">
    <name type="scientific">Paenibacillus mellifer</name>
    <dbReference type="NCBI Taxonomy" id="2937794"/>
    <lineage>
        <taxon>Bacteria</taxon>
        <taxon>Bacillati</taxon>
        <taxon>Bacillota</taxon>
        <taxon>Bacilli</taxon>
        <taxon>Bacillales</taxon>
        <taxon>Paenibacillaceae</taxon>
        <taxon>Paenibacillus</taxon>
    </lineage>
</organism>
<protein>
    <recommendedName>
        <fullName evidence="5">Large ribosomal subunit protein bL25</fullName>
    </recommendedName>
    <alternativeName>
        <fullName evidence="5">General stress protein CTC</fullName>
    </alternativeName>
</protein>
<feature type="domain" description="Large ribosomal subunit protein bL25 beta" evidence="7">
    <location>
        <begin position="103"/>
        <end position="185"/>
    </location>
</feature>